<keyword evidence="1" id="KW-0812">Transmembrane</keyword>
<accession>A0A165EX71</accession>
<proteinExistence type="predicted"/>
<gene>
    <name evidence="2" type="ORF">EXIGLDRAFT_192678</name>
</gene>
<reference evidence="2 3" key="1">
    <citation type="journal article" date="2016" name="Mol. Biol. Evol.">
        <title>Comparative Genomics of Early-Diverging Mushroom-Forming Fungi Provides Insights into the Origins of Lignocellulose Decay Capabilities.</title>
        <authorList>
            <person name="Nagy L.G."/>
            <person name="Riley R."/>
            <person name="Tritt A."/>
            <person name="Adam C."/>
            <person name="Daum C."/>
            <person name="Floudas D."/>
            <person name="Sun H."/>
            <person name="Yadav J.S."/>
            <person name="Pangilinan J."/>
            <person name="Larsson K.H."/>
            <person name="Matsuura K."/>
            <person name="Barry K."/>
            <person name="Labutti K."/>
            <person name="Kuo R."/>
            <person name="Ohm R.A."/>
            <person name="Bhattacharya S.S."/>
            <person name="Shirouzu T."/>
            <person name="Yoshinaga Y."/>
            <person name="Martin F.M."/>
            <person name="Grigoriev I.V."/>
            <person name="Hibbett D.S."/>
        </authorList>
    </citation>
    <scope>NUCLEOTIDE SEQUENCE [LARGE SCALE GENOMIC DNA]</scope>
    <source>
        <strain evidence="2 3">HHB12029</strain>
    </source>
</reference>
<dbReference type="Proteomes" id="UP000077266">
    <property type="component" value="Unassembled WGS sequence"/>
</dbReference>
<evidence type="ECO:0000313" key="2">
    <source>
        <dbReference type="EMBL" id="KZV87900.1"/>
    </source>
</evidence>
<dbReference type="AlphaFoldDB" id="A0A165EX71"/>
<protein>
    <submittedName>
        <fullName evidence="2">Uncharacterized protein</fullName>
    </submittedName>
</protein>
<evidence type="ECO:0000256" key="1">
    <source>
        <dbReference type="SAM" id="Phobius"/>
    </source>
</evidence>
<evidence type="ECO:0000313" key="3">
    <source>
        <dbReference type="Proteomes" id="UP000077266"/>
    </source>
</evidence>
<keyword evidence="1" id="KW-0472">Membrane</keyword>
<sequence length="111" mass="12212">MTSHTPIRCTHPSLSTTYEHWRNPSSPLRCRRNWSGSSLCQRFWCAFLAPAESLCGRPHSSHATSPSPSLRVRVVTWVPSSVFSGTTAILVVYLRYTPSMVMGSSDSGVGV</sequence>
<dbReference type="InParanoid" id="A0A165EX71"/>
<name>A0A165EX71_EXIGL</name>
<keyword evidence="1" id="KW-1133">Transmembrane helix</keyword>
<keyword evidence="3" id="KW-1185">Reference proteome</keyword>
<dbReference type="EMBL" id="KV426112">
    <property type="protein sequence ID" value="KZV87900.1"/>
    <property type="molecule type" value="Genomic_DNA"/>
</dbReference>
<feature type="transmembrane region" description="Helical" evidence="1">
    <location>
        <begin position="74"/>
        <end position="94"/>
    </location>
</feature>
<organism evidence="2 3">
    <name type="scientific">Exidia glandulosa HHB12029</name>
    <dbReference type="NCBI Taxonomy" id="1314781"/>
    <lineage>
        <taxon>Eukaryota</taxon>
        <taxon>Fungi</taxon>
        <taxon>Dikarya</taxon>
        <taxon>Basidiomycota</taxon>
        <taxon>Agaricomycotina</taxon>
        <taxon>Agaricomycetes</taxon>
        <taxon>Auriculariales</taxon>
        <taxon>Exidiaceae</taxon>
        <taxon>Exidia</taxon>
    </lineage>
</organism>